<dbReference type="Proteomes" id="UP000316621">
    <property type="component" value="Chromosome 11"/>
</dbReference>
<evidence type="ECO:0000313" key="2">
    <source>
        <dbReference type="Proteomes" id="UP000316621"/>
    </source>
</evidence>
<proteinExistence type="predicted"/>
<name>A0A4Y7LDI0_PAPSO</name>
<organism evidence="1 2">
    <name type="scientific">Papaver somniferum</name>
    <name type="common">Opium poppy</name>
    <dbReference type="NCBI Taxonomy" id="3469"/>
    <lineage>
        <taxon>Eukaryota</taxon>
        <taxon>Viridiplantae</taxon>
        <taxon>Streptophyta</taxon>
        <taxon>Embryophyta</taxon>
        <taxon>Tracheophyta</taxon>
        <taxon>Spermatophyta</taxon>
        <taxon>Magnoliopsida</taxon>
        <taxon>Ranunculales</taxon>
        <taxon>Papaveraceae</taxon>
        <taxon>Papaveroideae</taxon>
        <taxon>Papaver</taxon>
    </lineage>
</organism>
<dbReference type="Gramene" id="RZC82680">
    <property type="protein sequence ID" value="RZC82680"/>
    <property type="gene ID" value="C5167_045466"/>
</dbReference>
<dbReference type="EMBL" id="CM010725">
    <property type="protein sequence ID" value="RZC82680.1"/>
    <property type="molecule type" value="Genomic_DNA"/>
</dbReference>
<protein>
    <submittedName>
        <fullName evidence="1">Uncharacterized protein</fullName>
    </submittedName>
</protein>
<evidence type="ECO:0000313" key="1">
    <source>
        <dbReference type="EMBL" id="RZC82680.1"/>
    </source>
</evidence>
<keyword evidence="2" id="KW-1185">Reference proteome</keyword>
<reference evidence="1 2" key="1">
    <citation type="journal article" date="2018" name="Science">
        <title>The opium poppy genome and morphinan production.</title>
        <authorList>
            <person name="Guo L."/>
            <person name="Winzer T."/>
            <person name="Yang X."/>
            <person name="Li Y."/>
            <person name="Ning Z."/>
            <person name="He Z."/>
            <person name="Teodor R."/>
            <person name="Lu Y."/>
            <person name="Bowser T.A."/>
            <person name="Graham I.A."/>
            <person name="Ye K."/>
        </authorList>
    </citation>
    <scope>NUCLEOTIDE SEQUENCE [LARGE SCALE GENOMIC DNA]</scope>
    <source>
        <strain evidence="2">cv. HN1</strain>
        <tissue evidence="1">Leaves</tissue>
    </source>
</reference>
<gene>
    <name evidence="1" type="ORF">C5167_045466</name>
</gene>
<dbReference type="AlphaFoldDB" id="A0A4Y7LDI0"/>
<accession>A0A4Y7LDI0</accession>
<sequence>MALKLSFIWLIMVIMKRRKKKNQVCLLRQSNKFEYVIPHLVIPCAPNSIDRLSPHNKLRNNFCMKLRKGNRETPTKLLKRQEAAAKRVRAIT</sequence>